<organism evidence="3 4">
    <name type="scientific">Ziziphus jujuba var. spinosa</name>
    <dbReference type="NCBI Taxonomy" id="714518"/>
    <lineage>
        <taxon>Eukaryota</taxon>
        <taxon>Viridiplantae</taxon>
        <taxon>Streptophyta</taxon>
        <taxon>Embryophyta</taxon>
        <taxon>Tracheophyta</taxon>
        <taxon>Spermatophyta</taxon>
        <taxon>Magnoliopsida</taxon>
        <taxon>eudicotyledons</taxon>
        <taxon>Gunneridae</taxon>
        <taxon>Pentapetalae</taxon>
        <taxon>rosids</taxon>
        <taxon>fabids</taxon>
        <taxon>Rosales</taxon>
        <taxon>Rhamnaceae</taxon>
        <taxon>Paliureae</taxon>
        <taxon>Ziziphus</taxon>
    </lineage>
</organism>
<gene>
    <name evidence="3" type="ORF">FEM48_Zijuj02G0129100</name>
</gene>
<dbReference type="InterPro" id="IPR050796">
    <property type="entry name" value="SCF_F-box_component"/>
</dbReference>
<feature type="compositionally biased region" description="Acidic residues" evidence="1">
    <location>
        <begin position="240"/>
        <end position="249"/>
    </location>
</feature>
<dbReference type="InterPro" id="IPR013187">
    <property type="entry name" value="F-box-assoc_dom_typ3"/>
</dbReference>
<dbReference type="Pfam" id="PF00646">
    <property type="entry name" value="F-box"/>
    <property type="match status" value="1"/>
</dbReference>
<dbReference type="AlphaFoldDB" id="A0A978VVU9"/>
<evidence type="ECO:0000256" key="1">
    <source>
        <dbReference type="SAM" id="MobiDB-lite"/>
    </source>
</evidence>
<dbReference type="CDD" id="cd22157">
    <property type="entry name" value="F-box_AtFBW1-like"/>
    <property type="match status" value="1"/>
</dbReference>
<feature type="compositionally biased region" description="Acidic residues" evidence="1">
    <location>
        <begin position="165"/>
        <end position="227"/>
    </location>
</feature>
<dbReference type="SMART" id="SM00256">
    <property type="entry name" value="FBOX"/>
    <property type="match status" value="1"/>
</dbReference>
<dbReference type="PANTHER" id="PTHR31672">
    <property type="entry name" value="BNACNNG10540D PROTEIN"/>
    <property type="match status" value="1"/>
</dbReference>
<evidence type="ECO:0000313" key="4">
    <source>
        <dbReference type="Proteomes" id="UP000813462"/>
    </source>
</evidence>
<dbReference type="Pfam" id="PF08268">
    <property type="entry name" value="FBA_3"/>
    <property type="match status" value="1"/>
</dbReference>
<name>A0A978VVU9_ZIZJJ</name>
<comment type="caution">
    <text evidence="3">The sequence shown here is derived from an EMBL/GenBank/DDBJ whole genome shotgun (WGS) entry which is preliminary data.</text>
</comment>
<feature type="compositionally biased region" description="Basic and acidic residues" evidence="1">
    <location>
        <begin position="250"/>
        <end position="259"/>
    </location>
</feature>
<proteinExistence type="predicted"/>
<dbReference type="PANTHER" id="PTHR31672:SF13">
    <property type="entry name" value="F-BOX PROTEIN CPR30-LIKE"/>
    <property type="match status" value="1"/>
</dbReference>
<feature type="compositionally biased region" description="Low complexity" evidence="1">
    <location>
        <begin position="228"/>
        <end position="239"/>
    </location>
</feature>
<protein>
    <recommendedName>
        <fullName evidence="2">F-box domain-containing protein</fullName>
    </recommendedName>
</protein>
<dbReference type="EMBL" id="JAEACU010000002">
    <property type="protein sequence ID" value="KAH7542944.1"/>
    <property type="molecule type" value="Genomic_DNA"/>
</dbReference>
<reference evidence="3" key="1">
    <citation type="journal article" date="2021" name="Front. Plant Sci.">
        <title>Chromosome-Scale Genome Assembly for Chinese Sour Jujube and Insights Into Its Genome Evolution and Domestication Signature.</title>
        <authorList>
            <person name="Shen L.-Y."/>
            <person name="Luo H."/>
            <person name="Wang X.-L."/>
            <person name="Wang X.-M."/>
            <person name="Qiu X.-J."/>
            <person name="Liu H."/>
            <person name="Zhou S.-S."/>
            <person name="Jia K.-H."/>
            <person name="Nie S."/>
            <person name="Bao Y.-T."/>
            <person name="Zhang R.-G."/>
            <person name="Yun Q.-Z."/>
            <person name="Chai Y.-H."/>
            <person name="Lu J.-Y."/>
            <person name="Li Y."/>
            <person name="Zhao S.-W."/>
            <person name="Mao J.-F."/>
            <person name="Jia S.-G."/>
            <person name="Mao Y.-M."/>
        </authorList>
    </citation>
    <scope>NUCLEOTIDE SEQUENCE</scope>
    <source>
        <strain evidence="3">AT0</strain>
        <tissue evidence="3">Leaf</tissue>
    </source>
</reference>
<dbReference type="SUPFAM" id="SSF81383">
    <property type="entry name" value="F-box domain"/>
    <property type="match status" value="1"/>
</dbReference>
<accession>A0A978VVU9</accession>
<evidence type="ECO:0000313" key="3">
    <source>
        <dbReference type="EMBL" id="KAH7542944.1"/>
    </source>
</evidence>
<dbReference type="InterPro" id="IPR001810">
    <property type="entry name" value="F-box_dom"/>
</dbReference>
<dbReference type="Gene3D" id="1.20.1280.50">
    <property type="match status" value="1"/>
</dbReference>
<dbReference type="Proteomes" id="UP000813462">
    <property type="component" value="Unassembled WGS sequence"/>
</dbReference>
<dbReference type="InterPro" id="IPR036047">
    <property type="entry name" value="F-box-like_dom_sf"/>
</dbReference>
<sequence length="318" mass="34372">MSKSEAKEDTTNEIPADMTSEILARLPVVALLRFKCVSQAWLALITSASFVAKHLKASSSNRTPNLLSVRWPSIVGSCDGLVCNYEDGVGIIWNPATRETKVMPPCSVQGSETQAVGFGFDCIENDYKVCVIHLFKTDDAGLYNDTEGELENESEAEAQAVAEIEASDTEGEVETGSEAEAEIEAGDTEGEVEIGSEAGSEAEAEIEAGDTEGEVETGSEAEAEAETETQANDNANADADAADDIDDDPAADKDYDSNSDSDVKWLKIEVYSLRLDSWKLVTGYKMKKKRLFYIADKVGVHNNGVISWVAYGQRNDPK</sequence>
<evidence type="ECO:0000259" key="2">
    <source>
        <dbReference type="SMART" id="SM00256"/>
    </source>
</evidence>
<feature type="domain" description="F-box" evidence="2">
    <location>
        <begin position="14"/>
        <end position="54"/>
    </location>
</feature>
<feature type="region of interest" description="Disordered" evidence="1">
    <location>
        <begin position="165"/>
        <end position="259"/>
    </location>
</feature>